<dbReference type="Proteomes" id="UP000268070">
    <property type="component" value="Chromosome"/>
</dbReference>
<sequence length="79" mass="8585">MEAVNVGALSSASAAASSATQAAWDVMRQQQAAARSEAVRLRSRRSIPFLMTPARQHFVIDELVPKGIAVLTVQHQLRE</sequence>
<evidence type="ECO:0000313" key="1">
    <source>
        <dbReference type="EMBL" id="AYN19513.1"/>
    </source>
</evidence>
<dbReference type="RefSeq" id="WP_121737915.1">
    <property type="nucleotide sequence ID" value="NZ_CP032153.1"/>
</dbReference>
<dbReference type="EMBL" id="CP032153">
    <property type="protein sequence ID" value="AYN19513.1"/>
    <property type="molecule type" value="Genomic_DNA"/>
</dbReference>
<organism evidence="1 2">
    <name type="scientific">Alcaligenes aquatilis</name>
    <dbReference type="NCBI Taxonomy" id="323284"/>
    <lineage>
        <taxon>Bacteria</taxon>
        <taxon>Pseudomonadati</taxon>
        <taxon>Pseudomonadota</taxon>
        <taxon>Betaproteobacteria</taxon>
        <taxon>Burkholderiales</taxon>
        <taxon>Alcaligenaceae</taxon>
        <taxon>Alcaligenes</taxon>
    </lineage>
</organism>
<gene>
    <name evidence="1" type="ORF">D3M96_02550</name>
</gene>
<name>A0A3G2HQV4_9BURK</name>
<accession>A0A3G2HQV4</accession>
<dbReference type="KEGG" id="aaqu:D3M96_02550"/>
<dbReference type="AlphaFoldDB" id="A0A3G2HQV4"/>
<evidence type="ECO:0000313" key="2">
    <source>
        <dbReference type="Proteomes" id="UP000268070"/>
    </source>
</evidence>
<proteinExistence type="predicted"/>
<dbReference type="OrthoDB" id="516834at2"/>
<reference evidence="1 2" key="1">
    <citation type="submission" date="2018-09" db="EMBL/GenBank/DDBJ databases">
        <title>Complete genome sequence of the hydrocarbonoclastic bacterium Alcaligenes aquatilis QD168, isolated from a crude-oil polluted marine sediment of Central Chile.</title>
        <authorList>
            <person name="Duran R.E."/>
            <person name="Barra B."/>
            <person name="Salva-Serra F."/>
            <person name="Mendez V."/>
            <person name="Moore E.R.B."/>
            <person name="Seeger M."/>
        </authorList>
    </citation>
    <scope>NUCLEOTIDE SEQUENCE [LARGE SCALE GENOMIC DNA]</scope>
    <source>
        <strain evidence="1 2">QD168</strain>
    </source>
</reference>
<protein>
    <submittedName>
        <fullName evidence="1">Uncharacterized protein</fullName>
    </submittedName>
</protein>